<feature type="transmembrane region" description="Helical" evidence="1">
    <location>
        <begin position="93"/>
        <end position="110"/>
    </location>
</feature>
<keyword evidence="1" id="KW-0812">Transmembrane</keyword>
<evidence type="ECO:0000256" key="1">
    <source>
        <dbReference type="SAM" id="Phobius"/>
    </source>
</evidence>
<dbReference type="Proteomes" id="UP001438953">
    <property type="component" value="Unassembled WGS sequence"/>
</dbReference>
<keyword evidence="1" id="KW-0472">Membrane</keyword>
<sequence length="123" mass="12867">MGSAYSSERPRTIGIVAGGLGGAVVAVWNFMTPLTGVTGTFGAGLVIASSILIVLAGLWIQITRPGGLRLVLRILVALGALGTAAAAYFLHEWWLMVAMAIVLLGLIYDLRAGRSLRKSEVMA</sequence>
<gene>
    <name evidence="2" type="ORF">VSX56_14235</name>
</gene>
<organism evidence="2 3">
    <name type="scientific">Thioclava kandeliae</name>
    <dbReference type="NCBI Taxonomy" id="3070818"/>
    <lineage>
        <taxon>Bacteria</taxon>
        <taxon>Pseudomonadati</taxon>
        <taxon>Pseudomonadota</taxon>
        <taxon>Alphaproteobacteria</taxon>
        <taxon>Rhodobacterales</taxon>
        <taxon>Paracoccaceae</taxon>
        <taxon>Thioclava</taxon>
    </lineage>
</organism>
<protein>
    <recommendedName>
        <fullName evidence="4">MerC domain-containing protein</fullName>
    </recommendedName>
</protein>
<dbReference type="EMBL" id="JAYWLC010000013">
    <property type="protein sequence ID" value="MER5172933.1"/>
    <property type="molecule type" value="Genomic_DNA"/>
</dbReference>
<evidence type="ECO:0000313" key="2">
    <source>
        <dbReference type="EMBL" id="MER5172933.1"/>
    </source>
</evidence>
<feature type="transmembrane region" description="Helical" evidence="1">
    <location>
        <begin position="70"/>
        <end position="87"/>
    </location>
</feature>
<reference evidence="2 3" key="1">
    <citation type="submission" date="2024-06" db="EMBL/GenBank/DDBJ databases">
        <title>Thioclava kandeliae sp. nov. from a rhizosphere soil sample of Kandelia candel in a mangrove.</title>
        <authorList>
            <person name="Mu T."/>
        </authorList>
    </citation>
    <scope>NUCLEOTIDE SEQUENCE [LARGE SCALE GENOMIC DNA]</scope>
    <source>
        <strain evidence="2 3">CPCC 100088</strain>
    </source>
</reference>
<dbReference type="RefSeq" id="WP_350938053.1">
    <property type="nucleotide sequence ID" value="NZ_JAYWLC010000013.1"/>
</dbReference>
<evidence type="ECO:0000313" key="3">
    <source>
        <dbReference type="Proteomes" id="UP001438953"/>
    </source>
</evidence>
<proteinExistence type="predicted"/>
<keyword evidence="3" id="KW-1185">Reference proteome</keyword>
<evidence type="ECO:0008006" key="4">
    <source>
        <dbReference type="Google" id="ProtNLM"/>
    </source>
</evidence>
<feature type="transmembrane region" description="Helical" evidence="1">
    <location>
        <begin position="37"/>
        <end position="58"/>
    </location>
</feature>
<name>A0ABV1SJ63_9RHOB</name>
<feature type="transmembrane region" description="Helical" evidence="1">
    <location>
        <begin position="12"/>
        <end position="31"/>
    </location>
</feature>
<comment type="caution">
    <text evidence="2">The sequence shown here is derived from an EMBL/GenBank/DDBJ whole genome shotgun (WGS) entry which is preliminary data.</text>
</comment>
<keyword evidence="1" id="KW-1133">Transmembrane helix</keyword>
<accession>A0ABV1SJ63</accession>